<reference evidence="2" key="1">
    <citation type="journal article" date="2019" name="Int. J. Syst. Evol. Microbiol.">
        <title>The Global Catalogue of Microorganisms (GCM) 10K type strain sequencing project: providing services to taxonomists for standard genome sequencing and annotation.</title>
        <authorList>
            <consortium name="The Broad Institute Genomics Platform"/>
            <consortium name="The Broad Institute Genome Sequencing Center for Infectious Disease"/>
            <person name="Wu L."/>
            <person name="Ma J."/>
        </authorList>
    </citation>
    <scope>NUCLEOTIDE SEQUENCE [LARGE SCALE GENOMIC DNA]</scope>
    <source>
        <strain evidence="2">JCM 9377</strain>
    </source>
</reference>
<evidence type="ECO:0008006" key="3">
    <source>
        <dbReference type="Google" id="ProtNLM"/>
    </source>
</evidence>
<dbReference type="Proteomes" id="UP001501237">
    <property type="component" value="Unassembled WGS sequence"/>
</dbReference>
<protein>
    <recommendedName>
        <fullName evidence="3">DUF4760 domain-containing protein</fullName>
    </recommendedName>
</protein>
<evidence type="ECO:0000313" key="2">
    <source>
        <dbReference type="Proteomes" id="UP001501237"/>
    </source>
</evidence>
<evidence type="ECO:0000313" key="1">
    <source>
        <dbReference type="EMBL" id="GAA3194859.1"/>
    </source>
</evidence>
<keyword evidence="2" id="KW-1185">Reference proteome</keyword>
<dbReference type="RefSeq" id="WP_344821551.1">
    <property type="nucleotide sequence ID" value="NZ_BAAAUV010000001.1"/>
</dbReference>
<proteinExistence type="predicted"/>
<organism evidence="1 2">
    <name type="scientific">Actinocorallia longicatena</name>
    <dbReference type="NCBI Taxonomy" id="111803"/>
    <lineage>
        <taxon>Bacteria</taxon>
        <taxon>Bacillati</taxon>
        <taxon>Actinomycetota</taxon>
        <taxon>Actinomycetes</taxon>
        <taxon>Streptosporangiales</taxon>
        <taxon>Thermomonosporaceae</taxon>
        <taxon>Actinocorallia</taxon>
    </lineage>
</organism>
<gene>
    <name evidence="1" type="ORF">GCM10010468_04790</name>
</gene>
<sequence>MPLVASIVIPLLTVVATLGGGWLVTTRITDHWDRVKKAREMDLAAAHDFQKQYGEFVAVWKLWSAMKDAGTRLPAISMAEDTAWRCLERTVATEGAIEALLAKLVAERRLDPTQIEILGAVRQAFKTLRRAIYADAHLGWNSDSHPHYLSFKILTAETSTLLNTPRGIKKDQRPSAAEAAHAFQLITENRHEPGNRNAWYDAPERLGLRSWSHVPPMASAHRDL</sequence>
<name>A0ABP6PXF6_9ACTN</name>
<accession>A0ABP6PXF6</accession>
<dbReference type="EMBL" id="BAAAUV010000001">
    <property type="protein sequence ID" value="GAA3194859.1"/>
    <property type="molecule type" value="Genomic_DNA"/>
</dbReference>
<comment type="caution">
    <text evidence="1">The sequence shown here is derived from an EMBL/GenBank/DDBJ whole genome shotgun (WGS) entry which is preliminary data.</text>
</comment>